<dbReference type="Proteomes" id="UP001149165">
    <property type="component" value="Unassembled WGS sequence"/>
</dbReference>
<feature type="compositionally biased region" description="Polar residues" evidence="1">
    <location>
        <begin position="473"/>
        <end position="488"/>
    </location>
</feature>
<protein>
    <submittedName>
        <fullName evidence="2">Uncharacterized protein</fullName>
    </submittedName>
</protein>
<dbReference type="EMBL" id="JAPQKH010000006">
    <property type="protein sequence ID" value="KAJ5093925.1"/>
    <property type="molecule type" value="Genomic_DNA"/>
</dbReference>
<feature type="region of interest" description="Disordered" evidence="1">
    <location>
        <begin position="430"/>
        <end position="563"/>
    </location>
</feature>
<feature type="region of interest" description="Disordered" evidence="1">
    <location>
        <begin position="145"/>
        <end position="169"/>
    </location>
</feature>
<proteinExistence type="predicted"/>
<reference evidence="2" key="2">
    <citation type="journal article" date="2023" name="IMA Fungus">
        <title>Comparative genomic study of the Penicillium genus elucidates a diverse pangenome and 15 lateral gene transfer events.</title>
        <authorList>
            <person name="Petersen C."/>
            <person name="Sorensen T."/>
            <person name="Nielsen M.R."/>
            <person name="Sondergaard T.E."/>
            <person name="Sorensen J.L."/>
            <person name="Fitzpatrick D.A."/>
            <person name="Frisvad J.C."/>
            <person name="Nielsen K.L."/>
        </authorList>
    </citation>
    <scope>NUCLEOTIDE SEQUENCE</scope>
    <source>
        <strain evidence="2">IBT 30069</strain>
    </source>
</reference>
<evidence type="ECO:0000313" key="3">
    <source>
        <dbReference type="Proteomes" id="UP001149165"/>
    </source>
</evidence>
<dbReference type="OrthoDB" id="3905365at2759"/>
<keyword evidence="3" id="KW-1185">Reference proteome</keyword>
<feature type="compositionally biased region" description="Polar residues" evidence="1">
    <location>
        <begin position="430"/>
        <end position="443"/>
    </location>
</feature>
<evidence type="ECO:0000256" key="1">
    <source>
        <dbReference type="SAM" id="MobiDB-lite"/>
    </source>
</evidence>
<feature type="compositionally biased region" description="Basic and acidic residues" evidence="1">
    <location>
        <begin position="447"/>
        <end position="456"/>
    </location>
</feature>
<feature type="compositionally biased region" description="Low complexity" evidence="1">
    <location>
        <begin position="516"/>
        <end position="532"/>
    </location>
</feature>
<feature type="compositionally biased region" description="Basic and acidic residues" evidence="1">
    <location>
        <begin position="84"/>
        <end position="98"/>
    </location>
</feature>
<dbReference type="AlphaFoldDB" id="A0A9W9F5J1"/>
<name>A0A9W9F5J1_9EURO</name>
<feature type="compositionally biased region" description="Basic and acidic residues" evidence="1">
    <location>
        <begin position="1"/>
        <end position="18"/>
    </location>
</feature>
<feature type="compositionally biased region" description="Basic and acidic residues" evidence="1">
    <location>
        <begin position="56"/>
        <end position="69"/>
    </location>
</feature>
<feature type="region of interest" description="Disordered" evidence="1">
    <location>
        <begin position="55"/>
        <end position="129"/>
    </location>
</feature>
<feature type="region of interest" description="Disordered" evidence="1">
    <location>
        <begin position="1"/>
        <end position="33"/>
    </location>
</feature>
<evidence type="ECO:0000313" key="2">
    <source>
        <dbReference type="EMBL" id="KAJ5093925.1"/>
    </source>
</evidence>
<reference evidence="2" key="1">
    <citation type="submission" date="2022-11" db="EMBL/GenBank/DDBJ databases">
        <authorList>
            <person name="Petersen C."/>
        </authorList>
    </citation>
    <scope>NUCLEOTIDE SEQUENCE</scope>
    <source>
        <strain evidence="2">IBT 30069</strain>
    </source>
</reference>
<accession>A0A9W9F5J1</accession>
<organism evidence="2 3">
    <name type="scientific">Penicillium angulare</name>
    <dbReference type="NCBI Taxonomy" id="116970"/>
    <lineage>
        <taxon>Eukaryota</taxon>
        <taxon>Fungi</taxon>
        <taxon>Dikarya</taxon>
        <taxon>Ascomycota</taxon>
        <taxon>Pezizomycotina</taxon>
        <taxon>Eurotiomycetes</taxon>
        <taxon>Eurotiomycetidae</taxon>
        <taxon>Eurotiales</taxon>
        <taxon>Aspergillaceae</taxon>
        <taxon>Penicillium</taxon>
    </lineage>
</organism>
<gene>
    <name evidence="2" type="ORF">N7456_009786</name>
</gene>
<comment type="caution">
    <text evidence="2">The sequence shown here is derived from an EMBL/GenBank/DDBJ whole genome shotgun (WGS) entry which is preliminary data.</text>
</comment>
<sequence>MKEESQREASEDAHDDQSNSRSGANQSSKDRKCQYCSQAFTSSSLGRHLDQFLFKKKPDGIHDVEEIRRIRSGITRRQARTNSGKHDESPDGDPRKGPSDPYTAGDSASKAREAPPRMMFNTPTWHATGVINDIPNPSRILDGPRIMPPQSRSGSLQLPDYASRGANSNNPDTMKALELALHEVLDNIKAATSRFRPRLSPFDFDIQAQTFPSLCLHFLPPPPSLFASHPFPSPDSFPLQAPSVEHLDIVRQALRSKIAQWRSDQITGDPGAHAKHMGATLDHNMIYRTAQQHEEIGLRHLELAFNHWNMLPQEARREAWLLEMTRAFAREVDTRKSVDERLARVQQEANQLRTQVERLGSCQWPREFALFPPDTLPLSRDATRELDAKQSQISPDSTRWDYDHVVSKWKRVVMHDKGMGRIGVGYATGSTLVDSDNNQQLQSPDLRPPRPGEDTSSHPNRLRPLQTIAMSPDANTASTPTSSANYASPYSHADTRSPPGGSAGAPQAKRPRLMNGSDGPAAPSSDSAPSSAKPTGPWPNSSTPILSNLAAPSGQTPPPSTRG</sequence>